<dbReference type="Proteomes" id="UP000327085">
    <property type="component" value="Chromosome 6"/>
</dbReference>
<name>A0A5E4G2F6_PRUDU</name>
<dbReference type="AlphaFoldDB" id="A0A5E4G2F6"/>
<sequence length="208" mass="22424">MNVQISDVTRSTTPKFPMVQLFVRSDSLLPHSDVDDIPGGLLVSEGAFVPPETPQPLNDVMDQKGEGSVVIEVGLAGIHQCMPSVAHMGLLSDAPPDQWAKEVAEILVQSLVSVYGDSFKIEALGAFAPFVAHESRGLHALHLFVEMQHSEALCHGNAILGFDLSYYMGIRDKGGGDLKFDLGSMIMVVLIILSCSTIWEFVTKGEAS</sequence>
<dbReference type="InParanoid" id="A0A5E4G2F6"/>
<proteinExistence type="predicted"/>
<keyword evidence="1" id="KW-0472">Membrane</keyword>
<dbReference type="EMBL" id="CABIKO010000313">
    <property type="protein sequence ID" value="VVA34001.1"/>
    <property type="molecule type" value="Genomic_DNA"/>
</dbReference>
<reference evidence="3" key="1">
    <citation type="journal article" date="2020" name="Plant J.">
        <title>Transposons played a major role in the diversification between the closely related almond and peach genomes: results from the almond genome sequence.</title>
        <authorList>
            <person name="Alioto T."/>
            <person name="Alexiou K.G."/>
            <person name="Bardil A."/>
            <person name="Barteri F."/>
            <person name="Castanera R."/>
            <person name="Cruz F."/>
            <person name="Dhingra A."/>
            <person name="Duval H."/>
            <person name="Fernandez I Marti A."/>
            <person name="Frias L."/>
            <person name="Galan B."/>
            <person name="Garcia J.L."/>
            <person name="Howad W."/>
            <person name="Gomez-Garrido J."/>
            <person name="Gut M."/>
            <person name="Julca I."/>
            <person name="Morata J."/>
            <person name="Puigdomenech P."/>
            <person name="Ribeca P."/>
            <person name="Rubio Cabetas M.J."/>
            <person name="Vlasova A."/>
            <person name="Wirthensohn M."/>
            <person name="Garcia-Mas J."/>
            <person name="Gabaldon T."/>
            <person name="Casacuberta J.M."/>
            <person name="Arus P."/>
        </authorList>
    </citation>
    <scope>NUCLEOTIDE SEQUENCE [LARGE SCALE GENOMIC DNA]</scope>
    <source>
        <strain evidence="3">cv. Texas</strain>
    </source>
</reference>
<accession>A0A5E4G2F6</accession>
<evidence type="ECO:0000313" key="3">
    <source>
        <dbReference type="Proteomes" id="UP000327085"/>
    </source>
</evidence>
<evidence type="ECO:0000256" key="1">
    <source>
        <dbReference type="SAM" id="Phobius"/>
    </source>
</evidence>
<gene>
    <name evidence="2" type="ORF">ALMOND_2B031759</name>
</gene>
<feature type="transmembrane region" description="Helical" evidence="1">
    <location>
        <begin position="180"/>
        <end position="202"/>
    </location>
</feature>
<keyword evidence="1" id="KW-1133">Transmembrane helix</keyword>
<organism evidence="2 3">
    <name type="scientific">Prunus dulcis</name>
    <name type="common">Almond</name>
    <name type="synonym">Amygdalus dulcis</name>
    <dbReference type="NCBI Taxonomy" id="3755"/>
    <lineage>
        <taxon>Eukaryota</taxon>
        <taxon>Viridiplantae</taxon>
        <taxon>Streptophyta</taxon>
        <taxon>Embryophyta</taxon>
        <taxon>Tracheophyta</taxon>
        <taxon>Spermatophyta</taxon>
        <taxon>Magnoliopsida</taxon>
        <taxon>eudicotyledons</taxon>
        <taxon>Gunneridae</taxon>
        <taxon>Pentapetalae</taxon>
        <taxon>rosids</taxon>
        <taxon>fabids</taxon>
        <taxon>Rosales</taxon>
        <taxon>Rosaceae</taxon>
        <taxon>Amygdaloideae</taxon>
        <taxon>Amygdaleae</taxon>
        <taxon>Prunus</taxon>
    </lineage>
</organism>
<dbReference type="Gramene" id="VVA34001">
    <property type="protein sequence ID" value="VVA34001"/>
    <property type="gene ID" value="Prudul26B031759"/>
</dbReference>
<protein>
    <submittedName>
        <fullName evidence="2">Uncharacterized protein</fullName>
    </submittedName>
</protein>
<keyword evidence="1" id="KW-0812">Transmembrane</keyword>
<evidence type="ECO:0000313" key="2">
    <source>
        <dbReference type="EMBL" id="VVA34001.1"/>
    </source>
</evidence>